<proteinExistence type="predicted"/>
<gene>
    <name evidence="2" type="ORF">A5893_04605</name>
</gene>
<keyword evidence="3" id="KW-1185">Reference proteome</keyword>
<evidence type="ECO:0000313" key="3">
    <source>
        <dbReference type="Proteomes" id="UP000078459"/>
    </source>
</evidence>
<reference evidence="2 3" key="2">
    <citation type="submission" date="2016-06" db="EMBL/GenBank/DDBJ databases">
        <title>Pedobacter psychrophilus sp. nov., isolated from Antarctic fragmentary rock.</title>
        <authorList>
            <person name="Svec P."/>
        </authorList>
    </citation>
    <scope>NUCLEOTIDE SEQUENCE [LARGE SCALE GENOMIC DNA]</scope>
    <source>
        <strain evidence="2 3">CCM 8644</strain>
    </source>
</reference>
<sequence>MKETEKLKNPQTWRKWGPYLSERQWGTVREDYSENGDAWDYITHDMARSKTYRWGEDGIGGLSDDNQFLCLATSYWNGEDDILKERLFGLTNNEGNHGEDVKEMYYYLDNVPSHSYMKFLYKYPQTKFPYEKLLKENQKRGKQDPEYELIDTGIFDEDKYFDVFTEYVKNSENDILIQYTIHNRGSKKANLHFLPTLWFRNTLEWSEADKPTISTMDSNVLLLQSKKLENYYCYLEEEATFLFTENESNDKRLYGIDNQVSYVKDGIHEFVVNGNKKAVSPQQSGSKAAIYYQKEILGKNSVTIRLRLTDKKTEAPFKDFDKIYKQQLAFADEFYNEKHGEKSEDEKLVQRQAWAGMLWSKQFYYYYVKNWLEGDKGEPTPSESHQHGRNFDWKHVMAADIISMPDNWEYPWFAAWDLAFHCIPLASIDVGFAKDQVLLFIMERYMHPNGQMPAYEWNFSDVNPPVHSLAAWKIYQMEKEQTGKGDIEFLQKVFHKLILNFNWWVNRKDTEGNNIFEGGFLGLDNIGVFDRSKPMPGGGVLEQSDGTSWMAMYALSMMRIAMEISYHHPVYEDMAVKFSEHFFYIAGAMANMNNTEGAGLWDEEDGFYYDMLHTDDGNWKRLRLRTLVGLLPLIAVEVIEENNWEKLPGLVSHIEWFTQKRPDLASLVSKWVGQDGNSNMQLLSLLRGHRMKCLLRRMLDENEFLSDFGIRSISKIYEENPFEIEIENETFNVKYTPAESDTGMFGGNSNWRGPIWMPVNYLLIESMHRFHDYYGDDFKIEMPTNSGNYATIEDAANQVAKRLTSIFLKDKNGNRAVFGDNKKLQEDPHFKDYIVFHEYFNGDNGKGLGASHQTGWTGLVALLI</sequence>
<feature type="domain" description="Mannosylglycerate hydrolase MGH1-like glycoside hydrolase" evidence="1">
    <location>
        <begin position="686"/>
        <end position="854"/>
    </location>
</feature>
<dbReference type="OrthoDB" id="9781878at2"/>
<dbReference type="AlphaFoldDB" id="A0A179DHQ2"/>
<dbReference type="PANTHER" id="PTHR10412">
    <property type="entry name" value="MANNOSYL-OLIGOSACCHARIDE GLUCOSIDASE"/>
    <property type="match status" value="1"/>
</dbReference>
<evidence type="ECO:0000259" key="1">
    <source>
        <dbReference type="Pfam" id="PF22422"/>
    </source>
</evidence>
<feature type="domain" description="Mannosylglycerate hydrolase MGH1-like glycoside hydrolase" evidence="1">
    <location>
        <begin position="410"/>
        <end position="514"/>
    </location>
</feature>
<dbReference type="Pfam" id="PF22422">
    <property type="entry name" value="MGH1-like_GH"/>
    <property type="match status" value="2"/>
</dbReference>
<protein>
    <submittedName>
        <fullName evidence="2">Glucosidase</fullName>
    </submittedName>
</protein>
<dbReference type="SUPFAM" id="SSF48208">
    <property type="entry name" value="Six-hairpin glycosidases"/>
    <property type="match status" value="1"/>
</dbReference>
<dbReference type="EMBL" id="LWHJ01000022">
    <property type="protein sequence ID" value="OAQ40240.1"/>
    <property type="molecule type" value="Genomic_DNA"/>
</dbReference>
<dbReference type="PANTHER" id="PTHR10412:SF10">
    <property type="entry name" value="GLYCOSYL HYDROLASE FAMILY 63 C-TERMINAL DOMAIN-CONTAINING PROTEIN"/>
    <property type="match status" value="1"/>
</dbReference>
<dbReference type="STRING" id="1826909.A5893_04605"/>
<dbReference type="GO" id="GO:0009311">
    <property type="term" value="P:oligosaccharide metabolic process"/>
    <property type="evidence" value="ECO:0007669"/>
    <property type="project" value="InterPro"/>
</dbReference>
<accession>A0A179DHQ2</accession>
<dbReference type="Proteomes" id="UP000078459">
    <property type="component" value="Unassembled WGS sequence"/>
</dbReference>
<name>A0A179DHQ2_9SPHI</name>
<evidence type="ECO:0000313" key="2">
    <source>
        <dbReference type="EMBL" id="OAQ40240.1"/>
    </source>
</evidence>
<dbReference type="RefSeq" id="WP_068821483.1">
    <property type="nucleotide sequence ID" value="NZ_LWHJ01000022.1"/>
</dbReference>
<organism evidence="2 3">
    <name type="scientific">Pedobacter psychrophilus</name>
    <dbReference type="NCBI Taxonomy" id="1826909"/>
    <lineage>
        <taxon>Bacteria</taxon>
        <taxon>Pseudomonadati</taxon>
        <taxon>Bacteroidota</taxon>
        <taxon>Sphingobacteriia</taxon>
        <taxon>Sphingobacteriales</taxon>
        <taxon>Sphingobacteriaceae</taxon>
        <taxon>Pedobacter</taxon>
    </lineage>
</organism>
<reference evidence="2 3" key="1">
    <citation type="submission" date="2016-04" db="EMBL/GenBank/DDBJ databases">
        <authorList>
            <person name="Evans L.H."/>
            <person name="Alamgir A."/>
            <person name="Owens N."/>
            <person name="Weber N.D."/>
            <person name="Virtaneva K."/>
            <person name="Barbian K."/>
            <person name="Babar A."/>
            <person name="Rosenke K."/>
        </authorList>
    </citation>
    <scope>NUCLEOTIDE SEQUENCE [LARGE SCALE GENOMIC DNA]</scope>
    <source>
        <strain evidence="2 3">CCM 8644</strain>
    </source>
</reference>
<dbReference type="InterPro" id="IPR008928">
    <property type="entry name" value="6-hairpin_glycosidase_sf"/>
</dbReference>
<dbReference type="InterPro" id="IPR004888">
    <property type="entry name" value="Glycoside_hydrolase_63"/>
</dbReference>
<dbReference type="InterPro" id="IPR012341">
    <property type="entry name" value="6hp_glycosidase-like_sf"/>
</dbReference>
<comment type="caution">
    <text evidence="2">The sequence shown here is derived from an EMBL/GenBank/DDBJ whole genome shotgun (WGS) entry which is preliminary data.</text>
</comment>
<dbReference type="GO" id="GO:0004573">
    <property type="term" value="F:Glc3Man9GlcNAc2 oligosaccharide glucosidase activity"/>
    <property type="evidence" value="ECO:0007669"/>
    <property type="project" value="InterPro"/>
</dbReference>
<dbReference type="InterPro" id="IPR054491">
    <property type="entry name" value="MGH1-like_GH"/>
</dbReference>
<dbReference type="Gene3D" id="1.50.10.10">
    <property type="match status" value="1"/>
</dbReference>